<dbReference type="PANTHER" id="PTHR30346">
    <property type="entry name" value="TRANSCRIPTIONAL DUAL REGULATOR HCAR-RELATED"/>
    <property type="match status" value="1"/>
</dbReference>
<dbReference type="SUPFAM" id="SSF53850">
    <property type="entry name" value="Periplasmic binding protein-like II"/>
    <property type="match status" value="1"/>
</dbReference>
<evidence type="ECO:0000256" key="4">
    <source>
        <dbReference type="ARBA" id="ARBA00023163"/>
    </source>
</evidence>
<dbReference type="InterPro" id="IPR005119">
    <property type="entry name" value="LysR_subst-bd"/>
</dbReference>
<sequence length="304" mass="32532">MIDLRRLRVLRVLAQHGTITATAATLHLTPSAVSQQLKLLGRELGVKLLDHEGRLVRLTPAARVLLEHADVLTAQWERACAELAAHEHEVTGTLRVCGVSSALAALVAPVLPRLHAAHPRLQVEVTEEESADCYELLLTGQSDLAVVLPTPGAPPVTDPRFEQHPVLDDPQDLLVPDGHRLARPEGVELAEAAGEDWIVKTHHNDSYPLLTAACAAAGFAPRVRLEVKEWYAVSAFVAEGLGVCLLPRLVPLPSRYAVARIPLRGTPVPTRRLITCVRRGSSGHPAVGAALAALRDVAAALTAA</sequence>
<protein>
    <submittedName>
        <fullName evidence="6">LysR substrate-binding domain-containing protein</fullName>
    </submittedName>
</protein>
<feature type="domain" description="HTH lysR-type" evidence="5">
    <location>
        <begin position="2"/>
        <end position="59"/>
    </location>
</feature>
<reference evidence="7" key="1">
    <citation type="journal article" date="2019" name="Int. J. Syst. Evol. Microbiol.">
        <title>The Global Catalogue of Microorganisms (GCM) 10K type strain sequencing project: providing services to taxonomists for standard genome sequencing and annotation.</title>
        <authorList>
            <consortium name="The Broad Institute Genomics Platform"/>
            <consortium name="The Broad Institute Genome Sequencing Center for Infectious Disease"/>
            <person name="Wu L."/>
            <person name="Ma J."/>
        </authorList>
    </citation>
    <scope>NUCLEOTIDE SEQUENCE [LARGE SCALE GENOMIC DNA]</scope>
    <source>
        <strain evidence="7">IBRC-M 10906</strain>
    </source>
</reference>
<evidence type="ECO:0000313" key="7">
    <source>
        <dbReference type="Proteomes" id="UP001597478"/>
    </source>
</evidence>
<evidence type="ECO:0000256" key="2">
    <source>
        <dbReference type="ARBA" id="ARBA00023015"/>
    </source>
</evidence>
<evidence type="ECO:0000256" key="1">
    <source>
        <dbReference type="ARBA" id="ARBA00009437"/>
    </source>
</evidence>
<keyword evidence="7" id="KW-1185">Reference proteome</keyword>
<comment type="similarity">
    <text evidence="1">Belongs to the LysR transcriptional regulatory family.</text>
</comment>
<dbReference type="Pfam" id="PF03466">
    <property type="entry name" value="LysR_substrate"/>
    <property type="match status" value="1"/>
</dbReference>
<evidence type="ECO:0000256" key="3">
    <source>
        <dbReference type="ARBA" id="ARBA00023125"/>
    </source>
</evidence>
<dbReference type="EMBL" id="JBHUOF010000004">
    <property type="protein sequence ID" value="MFD2798575.1"/>
    <property type="molecule type" value="Genomic_DNA"/>
</dbReference>
<proteinExistence type="inferred from homology"/>
<evidence type="ECO:0000313" key="6">
    <source>
        <dbReference type="EMBL" id="MFD2798575.1"/>
    </source>
</evidence>
<dbReference type="CDD" id="cd08423">
    <property type="entry name" value="PBP2_LTTR_like_6"/>
    <property type="match status" value="1"/>
</dbReference>
<keyword evidence="2" id="KW-0805">Transcription regulation</keyword>
<dbReference type="InterPro" id="IPR036390">
    <property type="entry name" value="WH_DNA-bd_sf"/>
</dbReference>
<keyword evidence="3" id="KW-0238">DNA-binding</keyword>
<name>A0ABW5W6S3_9PSEU</name>
<dbReference type="InterPro" id="IPR000847">
    <property type="entry name" value="LysR_HTH_N"/>
</dbReference>
<dbReference type="Pfam" id="PF00126">
    <property type="entry name" value="HTH_1"/>
    <property type="match status" value="1"/>
</dbReference>
<dbReference type="PROSITE" id="PS50931">
    <property type="entry name" value="HTH_LYSR"/>
    <property type="match status" value="1"/>
</dbReference>
<accession>A0ABW5W6S3</accession>
<dbReference type="InterPro" id="IPR036388">
    <property type="entry name" value="WH-like_DNA-bd_sf"/>
</dbReference>
<keyword evidence="4" id="KW-0804">Transcription</keyword>
<dbReference type="Gene3D" id="3.40.190.10">
    <property type="entry name" value="Periplasmic binding protein-like II"/>
    <property type="match status" value="2"/>
</dbReference>
<dbReference type="Proteomes" id="UP001597478">
    <property type="component" value="Unassembled WGS sequence"/>
</dbReference>
<dbReference type="SUPFAM" id="SSF46785">
    <property type="entry name" value="Winged helix' DNA-binding domain"/>
    <property type="match status" value="1"/>
</dbReference>
<comment type="caution">
    <text evidence="6">The sequence shown here is derived from an EMBL/GenBank/DDBJ whole genome shotgun (WGS) entry which is preliminary data.</text>
</comment>
<organism evidence="6 7">
    <name type="scientific">Prauserella oleivorans</name>
    <dbReference type="NCBI Taxonomy" id="1478153"/>
    <lineage>
        <taxon>Bacteria</taxon>
        <taxon>Bacillati</taxon>
        <taxon>Actinomycetota</taxon>
        <taxon>Actinomycetes</taxon>
        <taxon>Pseudonocardiales</taxon>
        <taxon>Pseudonocardiaceae</taxon>
        <taxon>Prauserella</taxon>
    </lineage>
</organism>
<evidence type="ECO:0000259" key="5">
    <source>
        <dbReference type="PROSITE" id="PS50931"/>
    </source>
</evidence>
<dbReference type="Gene3D" id="1.10.10.10">
    <property type="entry name" value="Winged helix-like DNA-binding domain superfamily/Winged helix DNA-binding domain"/>
    <property type="match status" value="1"/>
</dbReference>
<gene>
    <name evidence="6" type="ORF">ACFS2C_04125</name>
</gene>
<dbReference type="RefSeq" id="WP_377389541.1">
    <property type="nucleotide sequence ID" value="NZ_JBHSAN010000017.1"/>
</dbReference>
<dbReference type="PANTHER" id="PTHR30346:SF29">
    <property type="entry name" value="LYSR SUBSTRATE-BINDING"/>
    <property type="match status" value="1"/>
</dbReference>